<comment type="caution">
    <text evidence="1">The sequence shown here is derived from an EMBL/GenBank/DDBJ whole genome shotgun (WGS) entry which is preliminary data.</text>
</comment>
<dbReference type="EMBL" id="JBELPZ010000020">
    <property type="protein sequence ID" value="MFL9845703.1"/>
    <property type="molecule type" value="Genomic_DNA"/>
</dbReference>
<dbReference type="PROSITE" id="PS51257">
    <property type="entry name" value="PROKAR_LIPOPROTEIN"/>
    <property type="match status" value="1"/>
</dbReference>
<evidence type="ECO:0000313" key="2">
    <source>
        <dbReference type="Proteomes" id="UP001629156"/>
    </source>
</evidence>
<sequence>MKKLFGYIALFILACTLTSFVMHKYYVSVFQLDYSPEKKRIEVIARVFVDDLEKALDSHYNKKTYMDTSQEIPQATTYIKNYFSDNIKLKINGQAQKLKYITRELDDDTEVLYFTVPAPEKVKTLWMENKILFELFNEQQNIIHTRVDDQKKSLLLTTGTPSGTVEF</sequence>
<dbReference type="Proteomes" id="UP001629156">
    <property type="component" value="Unassembled WGS sequence"/>
</dbReference>
<dbReference type="Pfam" id="PF20420">
    <property type="entry name" value="DUF6702"/>
    <property type="match status" value="1"/>
</dbReference>
<accession>A0ABW8Z2E4</accession>
<proteinExistence type="predicted"/>
<gene>
    <name evidence="1" type="ORF">ABS766_14870</name>
</gene>
<protein>
    <submittedName>
        <fullName evidence="1">DUF6702 family protein</fullName>
    </submittedName>
</protein>
<reference evidence="1 2" key="1">
    <citation type="submission" date="2024-06" db="EMBL/GenBank/DDBJ databases">
        <authorList>
            <person name="Kaempfer P."/>
            <person name="Viver T."/>
        </authorList>
    </citation>
    <scope>NUCLEOTIDE SEQUENCE [LARGE SCALE GENOMIC DNA]</scope>
    <source>
        <strain evidence="1 2">ST-119</strain>
    </source>
</reference>
<dbReference type="InterPro" id="IPR046525">
    <property type="entry name" value="DUF6702"/>
</dbReference>
<evidence type="ECO:0000313" key="1">
    <source>
        <dbReference type="EMBL" id="MFL9845703.1"/>
    </source>
</evidence>
<name>A0ABW8Z2E4_9FLAO</name>
<organism evidence="1 2">
    <name type="scientific">Flavobacterium rhizosphaerae</name>
    <dbReference type="NCBI Taxonomy" id="3163298"/>
    <lineage>
        <taxon>Bacteria</taxon>
        <taxon>Pseudomonadati</taxon>
        <taxon>Bacteroidota</taxon>
        <taxon>Flavobacteriia</taxon>
        <taxon>Flavobacteriales</taxon>
        <taxon>Flavobacteriaceae</taxon>
        <taxon>Flavobacterium</taxon>
    </lineage>
</organism>
<keyword evidence="2" id="KW-1185">Reference proteome</keyword>
<dbReference type="RefSeq" id="WP_408085984.1">
    <property type="nucleotide sequence ID" value="NZ_JBELPZ010000020.1"/>
</dbReference>